<dbReference type="SMART" id="SM00432">
    <property type="entry name" value="MADS"/>
    <property type="match status" value="1"/>
</dbReference>
<dbReference type="GO" id="GO:0005634">
    <property type="term" value="C:nucleus"/>
    <property type="evidence" value="ECO:0007669"/>
    <property type="project" value="UniProtKB-SubCell"/>
</dbReference>
<dbReference type="Gene3D" id="3.40.1810.10">
    <property type="entry name" value="Transcription factor, MADS-box"/>
    <property type="match status" value="1"/>
</dbReference>
<keyword evidence="3" id="KW-0238">DNA-binding</keyword>
<dbReference type="SUPFAM" id="SSF55455">
    <property type="entry name" value="SRF-like"/>
    <property type="match status" value="1"/>
</dbReference>
<feature type="coiled-coil region" evidence="6">
    <location>
        <begin position="239"/>
        <end position="266"/>
    </location>
</feature>
<reference evidence="9 10" key="1">
    <citation type="submission" date="2019-09" db="EMBL/GenBank/DDBJ databases">
        <authorList>
            <person name="Ou C."/>
        </authorList>
    </citation>
    <scope>NUCLEOTIDE SEQUENCE [LARGE SCALE GENOMIC DNA]</scope>
    <source>
        <strain evidence="9">S2</strain>
        <tissue evidence="9">Leaf</tissue>
    </source>
</reference>
<evidence type="ECO:0000256" key="7">
    <source>
        <dbReference type="SAM" id="MobiDB-lite"/>
    </source>
</evidence>
<protein>
    <submittedName>
        <fullName evidence="9">MADS-box transcription factor 50-like</fullName>
    </submittedName>
</protein>
<evidence type="ECO:0000256" key="6">
    <source>
        <dbReference type="SAM" id="Coils"/>
    </source>
</evidence>
<keyword evidence="6" id="KW-0175">Coiled coil</keyword>
<comment type="caution">
    <text evidence="9">The sequence shown here is derived from an EMBL/GenBank/DDBJ whole genome shotgun (WGS) entry which is preliminary data.</text>
</comment>
<evidence type="ECO:0000313" key="10">
    <source>
        <dbReference type="Proteomes" id="UP000327157"/>
    </source>
</evidence>
<evidence type="ECO:0000256" key="4">
    <source>
        <dbReference type="ARBA" id="ARBA00023163"/>
    </source>
</evidence>
<evidence type="ECO:0000313" key="9">
    <source>
        <dbReference type="EMBL" id="KAB2609975.1"/>
    </source>
</evidence>
<dbReference type="Proteomes" id="UP000327157">
    <property type="component" value="Unassembled WGS sequence"/>
</dbReference>
<keyword evidence="4" id="KW-0804">Transcription</keyword>
<dbReference type="InterPro" id="IPR036879">
    <property type="entry name" value="TF_MADSbox_sf"/>
</dbReference>
<dbReference type="EMBL" id="SMOL01000500">
    <property type="protein sequence ID" value="KAB2609975.1"/>
    <property type="molecule type" value="Genomic_DNA"/>
</dbReference>
<feature type="domain" description="MADS-box" evidence="8">
    <location>
        <begin position="169"/>
        <end position="214"/>
    </location>
</feature>
<evidence type="ECO:0000256" key="1">
    <source>
        <dbReference type="ARBA" id="ARBA00004123"/>
    </source>
</evidence>
<dbReference type="OrthoDB" id="1898716at2759"/>
<comment type="subcellular location">
    <subcellularLocation>
        <location evidence="1">Nucleus</location>
    </subcellularLocation>
</comment>
<gene>
    <name evidence="9" type="ORF">D8674_039146</name>
</gene>
<dbReference type="GO" id="GO:0000981">
    <property type="term" value="F:DNA-binding transcription factor activity, RNA polymerase II-specific"/>
    <property type="evidence" value="ECO:0007669"/>
    <property type="project" value="TreeGrafter"/>
</dbReference>
<sequence>MSQPYNPTQSQPAVGPKKNLELFEKDDELHHKILIELEGEEMVKMLHKFWKDGKRSVEFFRLKGWGSHSNNTDTLPNLIITTCQIRQVVIIKDHCEACSYEHTQTAPTIIQSAIQNKTQRLIDNTLFISQPHISILPSMSRRRRAGQVIKLESEEGVDPRVVQQKELNRKYVSFSKRRYGLFSKASEFCLKFDAQIAVLVLSPAGRPYSFGHSSVDAVLNRYFKIAQAPSTSRFTEDNQEEQRDKIQVLRKQLESHKKRKREEEIAEKNKVAKVKESVVKELQTCKTVEELVAFKQKYLVLHENINKRFKKSQSPVSKRQCISRDIVLEDNNAQHVSIRPILISKDTLPNTTLTTVGDDHDVGNGNSNDNGNGKGSFSWNAEDLENFLLRQDVEDIGGVVEETGYAAMLNYFIGEDGNDPNGAVDVSPAEHVVFPPALKAPPFDPVGSSDFTQHNISDAAANRYYGYFEDIINNSYFHQDTSFNFN</sequence>
<dbReference type="PANTHER" id="PTHR11945:SF534">
    <property type="entry name" value="MYOCYTE-SPECIFIC ENHANCER FACTOR 2"/>
    <property type="match status" value="1"/>
</dbReference>
<dbReference type="PANTHER" id="PTHR11945">
    <property type="entry name" value="MADS BOX PROTEIN"/>
    <property type="match status" value="1"/>
</dbReference>
<accession>A0A5N5G3J2</accession>
<dbReference type="PROSITE" id="PS50066">
    <property type="entry name" value="MADS_BOX_2"/>
    <property type="match status" value="1"/>
</dbReference>
<keyword evidence="10" id="KW-1185">Reference proteome</keyword>
<proteinExistence type="predicted"/>
<dbReference type="AlphaFoldDB" id="A0A5N5G3J2"/>
<dbReference type="GO" id="GO:0045893">
    <property type="term" value="P:positive regulation of DNA-templated transcription"/>
    <property type="evidence" value="ECO:0007669"/>
    <property type="project" value="UniProtKB-ARBA"/>
</dbReference>
<evidence type="ECO:0000256" key="5">
    <source>
        <dbReference type="ARBA" id="ARBA00023242"/>
    </source>
</evidence>
<evidence type="ECO:0000256" key="2">
    <source>
        <dbReference type="ARBA" id="ARBA00023015"/>
    </source>
</evidence>
<dbReference type="Pfam" id="PF00319">
    <property type="entry name" value="SRF-TF"/>
    <property type="match status" value="1"/>
</dbReference>
<name>A0A5N5G3J2_9ROSA</name>
<keyword evidence="5" id="KW-0539">Nucleus</keyword>
<keyword evidence="2" id="KW-0805">Transcription regulation</keyword>
<reference evidence="9 10" key="2">
    <citation type="submission" date="2019-11" db="EMBL/GenBank/DDBJ databases">
        <title>A de novo genome assembly of a pear dwarfing rootstock.</title>
        <authorList>
            <person name="Wang F."/>
            <person name="Wang J."/>
            <person name="Li S."/>
            <person name="Zhang Y."/>
            <person name="Fang M."/>
            <person name="Ma L."/>
            <person name="Zhao Y."/>
            <person name="Jiang S."/>
        </authorList>
    </citation>
    <scope>NUCLEOTIDE SEQUENCE [LARGE SCALE GENOMIC DNA]</scope>
    <source>
        <strain evidence="9">S2</strain>
        <tissue evidence="9">Leaf</tissue>
    </source>
</reference>
<dbReference type="GO" id="GO:0046983">
    <property type="term" value="F:protein dimerization activity"/>
    <property type="evidence" value="ECO:0007669"/>
    <property type="project" value="InterPro"/>
</dbReference>
<evidence type="ECO:0000259" key="8">
    <source>
        <dbReference type="PROSITE" id="PS50066"/>
    </source>
</evidence>
<organism evidence="9 10">
    <name type="scientific">Pyrus ussuriensis x Pyrus communis</name>
    <dbReference type="NCBI Taxonomy" id="2448454"/>
    <lineage>
        <taxon>Eukaryota</taxon>
        <taxon>Viridiplantae</taxon>
        <taxon>Streptophyta</taxon>
        <taxon>Embryophyta</taxon>
        <taxon>Tracheophyta</taxon>
        <taxon>Spermatophyta</taxon>
        <taxon>Magnoliopsida</taxon>
        <taxon>eudicotyledons</taxon>
        <taxon>Gunneridae</taxon>
        <taxon>Pentapetalae</taxon>
        <taxon>rosids</taxon>
        <taxon>fabids</taxon>
        <taxon>Rosales</taxon>
        <taxon>Rosaceae</taxon>
        <taxon>Amygdaloideae</taxon>
        <taxon>Maleae</taxon>
        <taxon>Pyrus</taxon>
    </lineage>
</organism>
<evidence type="ECO:0000256" key="3">
    <source>
        <dbReference type="ARBA" id="ARBA00023125"/>
    </source>
</evidence>
<dbReference type="GO" id="GO:0000978">
    <property type="term" value="F:RNA polymerase II cis-regulatory region sequence-specific DNA binding"/>
    <property type="evidence" value="ECO:0007669"/>
    <property type="project" value="TreeGrafter"/>
</dbReference>
<dbReference type="InterPro" id="IPR002100">
    <property type="entry name" value="TF_MADSbox"/>
</dbReference>
<feature type="region of interest" description="Disordered" evidence="7">
    <location>
        <begin position="355"/>
        <end position="376"/>
    </location>
</feature>